<dbReference type="Pfam" id="PF26002">
    <property type="entry name" value="Beta-barrel_AprE"/>
    <property type="match status" value="1"/>
</dbReference>
<keyword evidence="10" id="KW-0175">Coiled coil</keyword>
<dbReference type="Proteomes" id="UP000239736">
    <property type="component" value="Unassembled WGS sequence"/>
</dbReference>
<dbReference type="GO" id="GO:0005886">
    <property type="term" value="C:plasma membrane"/>
    <property type="evidence" value="ECO:0007669"/>
    <property type="project" value="UniProtKB-SubCell"/>
</dbReference>
<proteinExistence type="inferred from homology"/>
<reference evidence="13 14" key="1">
    <citation type="submission" date="2018-01" db="EMBL/GenBank/DDBJ databases">
        <title>Genomic Encyclopedia of Archaeal and Bacterial Type Strains, Phase II (KMG-II): from individual species to whole genera.</title>
        <authorList>
            <person name="Goeker M."/>
        </authorList>
    </citation>
    <scope>NUCLEOTIDE SEQUENCE [LARGE SCALE GENOMIC DNA]</scope>
    <source>
        <strain evidence="13 14">DSM 12048</strain>
    </source>
</reference>
<evidence type="ECO:0000256" key="4">
    <source>
        <dbReference type="ARBA" id="ARBA00022475"/>
    </source>
</evidence>
<evidence type="ECO:0000256" key="10">
    <source>
        <dbReference type="SAM" id="Coils"/>
    </source>
</evidence>
<feature type="coiled-coil region" evidence="10">
    <location>
        <begin position="268"/>
        <end position="295"/>
    </location>
</feature>
<dbReference type="AlphaFoldDB" id="A0A2S5JHZ9"/>
<comment type="similarity">
    <text evidence="2 9">Belongs to the membrane fusion protein (MFP) (TC 8.A.1) family.</text>
</comment>
<evidence type="ECO:0000256" key="5">
    <source>
        <dbReference type="ARBA" id="ARBA00022519"/>
    </source>
</evidence>
<keyword evidence="4 9" id="KW-1003">Cell membrane</keyword>
<evidence type="ECO:0000256" key="6">
    <source>
        <dbReference type="ARBA" id="ARBA00022692"/>
    </source>
</evidence>
<evidence type="ECO:0000256" key="7">
    <source>
        <dbReference type="ARBA" id="ARBA00022989"/>
    </source>
</evidence>
<keyword evidence="8 9" id="KW-0472">Membrane</keyword>
<feature type="transmembrane region" description="Helical" evidence="9">
    <location>
        <begin position="30"/>
        <end position="49"/>
    </location>
</feature>
<dbReference type="InterPro" id="IPR010129">
    <property type="entry name" value="T1SS_HlyD"/>
</dbReference>
<dbReference type="Pfam" id="PF25994">
    <property type="entry name" value="HH_AprE"/>
    <property type="match status" value="1"/>
</dbReference>
<sequence length="452" mass="49955">MTTELVPTGAAPGETEDWYAEVPRSIARHATFGLALLVFAFGGFGVWAFRAPLAAAVISQGSFVATGQNKIVQHLEGGIIQEILVSEGDQVQVGDTLLRLDETIAEATRRELYLRQLRLEATEARLLAQHLDRDVLVLPESILAEAADPEIAAIIDSQRQSFTIARSGLMNDLTLLQQNVDAIDARHRGYSRLRDSLQAQLALIDEELKAKDALLDSGLTRRAEVTALKRSRLETLGQLGRVEAELEEIGEMRAKYLTQMQKTRDEYSRAALTELQSVQAELESVREQIRKADNILSRTEVLAPVTGTVVRLFYHTPGGVIEPGRPIAEILPNDAPLIIETLVLRQDIDTVKVGQPATVRLVGLNQRTTPILNGTVTYVSADAVAQGFDQPNAREVYVVRVSLPSEELGRVHNFQPRPGMPVQVMIKTEERTFAQYIAKPIVDSMARAFREE</sequence>
<evidence type="ECO:0000259" key="12">
    <source>
        <dbReference type="Pfam" id="PF26002"/>
    </source>
</evidence>
<dbReference type="NCBIfam" id="TIGR01843">
    <property type="entry name" value="type_I_hlyD"/>
    <property type="match status" value="1"/>
</dbReference>
<gene>
    <name evidence="13" type="ORF">LV82_01196</name>
</gene>
<keyword evidence="5 9" id="KW-0997">Cell inner membrane</keyword>
<protein>
    <recommendedName>
        <fullName evidence="9">Membrane fusion protein (MFP) family protein</fullName>
    </recommendedName>
</protein>
<evidence type="ECO:0000313" key="13">
    <source>
        <dbReference type="EMBL" id="PPB81154.1"/>
    </source>
</evidence>
<dbReference type="InterPro" id="IPR058982">
    <property type="entry name" value="Beta-barrel_AprE"/>
</dbReference>
<dbReference type="InterPro" id="IPR050739">
    <property type="entry name" value="MFP"/>
</dbReference>
<evidence type="ECO:0000256" key="2">
    <source>
        <dbReference type="ARBA" id="ARBA00009477"/>
    </source>
</evidence>
<dbReference type="PRINTS" id="PR01490">
    <property type="entry name" value="RTXTOXIND"/>
</dbReference>
<dbReference type="EMBL" id="PRDS01000003">
    <property type="protein sequence ID" value="PPB81154.1"/>
    <property type="molecule type" value="Genomic_DNA"/>
</dbReference>
<dbReference type="RefSeq" id="WP_104069954.1">
    <property type="nucleotide sequence ID" value="NZ_PRDS01000003.1"/>
</dbReference>
<comment type="caution">
    <text evidence="13">The sequence shown here is derived from an EMBL/GenBank/DDBJ whole genome shotgun (WGS) entry which is preliminary data.</text>
</comment>
<dbReference type="PANTHER" id="PTHR30386">
    <property type="entry name" value="MEMBRANE FUSION SUBUNIT OF EMRAB-TOLC MULTIDRUG EFFLUX PUMP"/>
    <property type="match status" value="1"/>
</dbReference>
<evidence type="ECO:0000259" key="11">
    <source>
        <dbReference type="Pfam" id="PF25994"/>
    </source>
</evidence>
<evidence type="ECO:0000256" key="1">
    <source>
        <dbReference type="ARBA" id="ARBA00004377"/>
    </source>
</evidence>
<comment type="subcellular location">
    <subcellularLocation>
        <location evidence="1 9">Cell inner membrane</location>
        <topology evidence="1 9">Single-pass membrane protein</topology>
    </subcellularLocation>
</comment>
<feature type="domain" description="AprE-like beta-barrel" evidence="12">
    <location>
        <begin position="337"/>
        <end position="429"/>
    </location>
</feature>
<evidence type="ECO:0000256" key="9">
    <source>
        <dbReference type="RuleBase" id="RU365093"/>
    </source>
</evidence>
<dbReference type="Gene3D" id="2.40.50.100">
    <property type="match status" value="1"/>
</dbReference>
<accession>A0A2S5JHZ9</accession>
<evidence type="ECO:0000313" key="14">
    <source>
        <dbReference type="Proteomes" id="UP000239736"/>
    </source>
</evidence>
<dbReference type="PANTHER" id="PTHR30386:SF17">
    <property type="entry name" value="ALKALINE PROTEASE SECRETION PROTEIN APRE"/>
    <property type="match status" value="1"/>
</dbReference>
<organism evidence="13 14">
    <name type="scientific">Albidovulum inexpectatum</name>
    <dbReference type="NCBI Taxonomy" id="196587"/>
    <lineage>
        <taxon>Bacteria</taxon>
        <taxon>Pseudomonadati</taxon>
        <taxon>Pseudomonadota</taxon>
        <taxon>Alphaproteobacteria</taxon>
        <taxon>Rhodobacterales</taxon>
        <taxon>Paracoccaceae</taxon>
        <taxon>Albidovulum</taxon>
    </lineage>
</organism>
<keyword evidence="7 9" id="KW-1133">Transmembrane helix</keyword>
<name>A0A2S5JHZ9_9RHOB</name>
<keyword evidence="14" id="KW-1185">Reference proteome</keyword>
<keyword evidence="3 9" id="KW-0813">Transport</keyword>
<keyword evidence="6 9" id="KW-0812">Transmembrane</keyword>
<evidence type="ECO:0000256" key="8">
    <source>
        <dbReference type="ARBA" id="ARBA00023136"/>
    </source>
</evidence>
<dbReference type="InterPro" id="IPR058781">
    <property type="entry name" value="HH_AprE-like"/>
</dbReference>
<feature type="domain" description="AprE-like long alpha-helical hairpin" evidence="11">
    <location>
        <begin position="105"/>
        <end position="294"/>
    </location>
</feature>
<dbReference type="OrthoDB" id="9810980at2"/>
<dbReference type="GO" id="GO:0015031">
    <property type="term" value="P:protein transport"/>
    <property type="evidence" value="ECO:0007669"/>
    <property type="project" value="InterPro"/>
</dbReference>
<evidence type="ECO:0000256" key="3">
    <source>
        <dbReference type="ARBA" id="ARBA00022448"/>
    </source>
</evidence>
<dbReference type="Gene3D" id="2.40.30.170">
    <property type="match status" value="1"/>
</dbReference>